<comment type="caution">
    <text evidence="6">The sequence shown here is derived from an EMBL/GenBank/DDBJ whole genome shotgun (WGS) entry which is preliminary data.</text>
</comment>
<sequence length="138" mass="15357">MKAIVRVADRIQANATMAAAWVSRVIQPVHFYIAICIAYMLSTSGIIFNVINQPPPYGEQQNADGTVTTTTLYRGMQMQYSSEGYMSGLINLIIGLSCVMLLREVRRKARPHYLGGELAVCIGAYVLQARRVRQKLGF</sequence>
<name>A0A4Z1T4D5_GIAMU</name>
<proteinExistence type="predicted"/>
<dbReference type="GO" id="GO:0016020">
    <property type="term" value="C:membrane"/>
    <property type="evidence" value="ECO:0007669"/>
    <property type="project" value="UniProtKB-SubCell"/>
</dbReference>
<dbReference type="EMBL" id="VDLU01000002">
    <property type="protein sequence ID" value="TNJ28853.1"/>
    <property type="molecule type" value="Genomic_DNA"/>
</dbReference>
<dbReference type="AlphaFoldDB" id="A0A4Z1T4D5"/>
<evidence type="ECO:0000256" key="5">
    <source>
        <dbReference type="SAM" id="Phobius"/>
    </source>
</evidence>
<gene>
    <name evidence="6" type="ORF">GMRT_15555</name>
</gene>
<evidence type="ECO:0000256" key="2">
    <source>
        <dbReference type="ARBA" id="ARBA00022692"/>
    </source>
</evidence>
<feature type="transmembrane region" description="Helical" evidence="5">
    <location>
        <begin position="31"/>
        <end position="51"/>
    </location>
</feature>
<protein>
    <submittedName>
        <fullName evidence="6">OST3 / OST6 family, transporter family protein</fullName>
    </submittedName>
</protein>
<evidence type="ECO:0000256" key="4">
    <source>
        <dbReference type="ARBA" id="ARBA00023136"/>
    </source>
</evidence>
<evidence type="ECO:0000313" key="7">
    <source>
        <dbReference type="Proteomes" id="UP000315496"/>
    </source>
</evidence>
<keyword evidence="4 5" id="KW-0472">Membrane</keyword>
<evidence type="ECO:0000256" key="1">
    <source>
        <dbReference type="ARBA" id="ARBA00004141"/>
    </source>
</evidence>
<evidence type="ECO:0000256" key="3">
    <source>
        <dbReference type="ARBA" id="ARBA00022989"/>
    </source>
</evidence>
<dbReference type="VEuPathDB" id="GiardiaDB:GMRT_15555"/>
<dbReference type="Proteomes" id="UP000315496">
    <property type="component" value="Chromosome 2"/>
</dbReference>
<comment type="subcellular location">
    <subcellularLocation>
        <location evidence="1">Membrane</location>
        <topology evidence="1">Multi-pass membrane protein</topology>
    </subcellularLocation>
</comment>
<dbReference type="OrthoDB" id="10256333at2759"/>
<keyword evidence="7" id="KW-1185">Reference proteome</keyword>
<dbReference type="InterPro" id="IPR021149">
    <property type="entry name" value="OligosaccharylTrfase_OST3/OST6"/>
</dbReference>
<accession>A0A4Z1T4D5</accession>
<organism evidence="6 7">
    <name type="scientific">Giardia muris</name>
    <dbReference type="NCBI Taxonomy" id="5742"/>
    <lineage>
        <taxon>Eukaryota</taxon>
        <taxon>Metamonada</taxon>
        <taxon>Diplomonadida</taxon>
        <taxon>Hexamitidae</taxon>
        <taxon>Giardiinae</taxon>
        <taxon>Giardia</taxon>
    </lineage>
</organism>
<keyword evidence="2 5" id="KW-0812">Transmembrane</keyword>
<reference evidence="6 7" key="1">
    <citation type="submission" date="2019-05" db="EMBL/GenBank/DDBJ databases">
        <title>The compact genome of Giardia muris reveals important steps in the evolution of intestinal protozoan parasites.</title>
        <authorList>
            <person name="Xu F."/>
            <person name="Jimenez-Gonzalez A."/>
            <person name="Einarsson E."/>
            <person name="Astvaldsson A."/>
            <person name="Peirasmaki D."/>
            <person name="Eckmann L."/>
            <person name="Andersson J.O."/>
            <person name="Svard S.G."/>
            <person name="Jerlstrom-Hultqvist J."/>
        </authorList>
    </citation>
    <scope>NUCLEOTIDE SEQUENCE [LARGE SCALE GENOMIC DNA]</scope>
    <source>
        <strain evidence="6 7">Roberts-Thomson</strain>
    </source>
</reference>
<feature type="transmembrane region" description="Helical" evidence="5">
    <location>
        <begin position="84"/>
        <end position="102"/>
    </location>
</feature>
<evidence type="ECO:0000313" key="6">
    <source>
        <dbReference type="EMBL" id="TNJ28853.1"/>
    </source>
</evidence>
<dbReference type="Pfam" id="PF04756">
    <property type="entry name" value="OST3_OST6"/>
    <property type="match status" value="1"/>
</dbReference>
<keyword evidence="3 5" id="KW-1133">Transmembrane helix</keyword>